<reference evidence="1" key="2">
    <citation type="submission" date="2023-05" db="EMBL/GenBank/DDBJ databases">
        <authorList>
            <person name="Fouks B."/>
        </authorList>
    </citation>
    <scope>NUCLEOTIDE SEQUENCE</scope>
    <source>
        <strain evidence="1">Stay&amp;Tobe</strain>
        <tissue evidence="1">Testes</tissue>
    </source>
</reference>
<reference evidence="1" key="1">
    <citation type="journal article" date="2023" name="IScience">
        <title>Live-bearing cockroach genome reveals convergent evolutionary mechanisms linked to viviparity in insects and beyond.</title>
        <authorList>
            <person name="Fouks B."/>
            <person name="Harrison M.C."/>
            <person name="Mikhailova A.A."/>
            <person name="Marchal E."/>
            <person name="English S."/>
            <person name="Carruthers M."/>
            <person name="Jennings E.C."/>
            <person name="Chiamaka E.L."/>
            <person name="Frigard R.A."/>
            <person name="Pippel M."/>
            <person name="Attardo G.M."/>
            <person name="Benoit J.B."/>
            <person name="Bornberg-Bauer E."/>
            <person name="Tobe S.S."/>
        </authorList>
    </citation>
    <scope>NUCLEOTIDE SEQUENCE</scope>
    <source>
        <strain evidence="1">Stay&amp;Tobe</strain>
    </source>
</reference>
<keyword evidence="2" id="KW-1185">Reference proteome</keyword>
<feature type="non-terminal residue" evidence="1">
    <location>
        <position position="1"/>
    </location>
</feature>
<dbReference type="AlphaFoldDB" id="A0AAD8ENA1"/>
<organism evidence="1 2">
    <name type="scientific">Diploptera punctata</name>
    <name type="common">Pacific beetle cockroach</name>
    <dbReference type="NCBI Taxonomy" id="6984"/>
    <lineage>
        <taxon>Eukaryota</taxon>
        <taxon>Metazoa</taxon>
        <taxon>Ecdysozoa</taxon>
        <taxon>Arthropoda</taxon>
        <taxon>Hexapoda</taxon>
        <taxon>Insecta</taxon>
        <taxon>Pterygota</taxon>
        <taxon>Neoptera</taxon>
        <taxon>Polyneoptera</taxon>
        <taxon>Dictyoptera</taxon>
        <taxon>Blattodea</taxon>
        <taxon>Blaberoidea</taxon>
        <taxon>Blaberidae</taxon>
        <taxon>Diplopterinae</taxon>
        <taxon>Diploptera</taxon>
    </lineage>
</organism>
<name>A0AAD8ENA1_DIPPU</name>
<evidence type="ECO:0000313" key="1">
    <source>
        <dbReference type="EMBL" id="KAJ9596054.1"/>
    </source>
</evidence>
<proteinExistence type="predicted"/>
<sequence length="65" mass="7413">DRLIGPYILPFRLNGRDLEHVLPQLLENAPLNVLSGRWGDSPFQHCCEESYEAARVIPVMLLLLL</sequence>
<protein>
    <submittedName>
        <fullName evidence="1">Uncharacterized protein</fullName>
    </submittedName>
</protein>
<dbReference type="EMBL" id="JASPKZ010002299">
    <property type="protein sequence ID" value="KAJ9596054.1"/>
    <property type="molecule type" value="Genomic_DNA"/>
</dbReference>
<dbReference type="Proteomes" id="UP001233999">
    <property type="component" value="Unassembled WGS sequence"/>
</dbReference>
<gene>
    <name evidence="1" type="ORF">L9F63_012787</name>
</gene>
<accession>A0AAD8ENA1</accession>
<evidence type="ECO:0000313" key="2">
    <source>
        <dbReference type="Proteomes" id="UP001233999"/>
    </source>
</evidence>
<comment type="caution">
    <text evidence="1">The sequence shown here is derived from an EMBL/GenBank/DDBJ whole genome shotgun (WGS) entry which is preliminary data.</text>
</comment>